<sequence>MQKEDEKIKFEDNNSDQKLSLGLQKEKKITSNNMNTKNYKIMKSINVNMKSTMMIETDKRNDMLRKNDNKQKTITTTDTAISSTSNTTKQLMHHRFTVNDILSPLNNIALKIWLKNGKRRKLNLFLPPIVSLLMCTRIKTRTHTYISTNNDKKIIYGGQRNENVMTNDHLTYSKHRMKKVSLSFIGCIKNAWKD</sequence>
<dbReference type="Proteomes" id="UP000093561">
    <property type="component" value="Unassembled WGS sequence"/>
</dbReference>
<reference evidence="1" key="1">
    <citation type="submission" date="2015-03" db="EMBL/GenBank/DDBJ databases">
        <title>Wuchereria bancrofti Genome Sequencing Papua New Guinea Strain.</title>
        <authorList>
            <person name="Small S.T."/>
            <person name="Serre D."/>
            <person name="Zimmerman P.A."/>
        </authorList>
    </citation>
    <scope>NUCLEOTIDE SEQUENCE [LARGE SCALE GENOMIC DNA]</scope>
    <source>
        <strain evidence="1">pt0022</strain>
    </source>
</reference>
<organism evidence="1 2">
    <name type="scientific">Wuchereria bancrofti</name>
    <dbReference type="NCBI Taxonomy" id="6293"/>
    <lineage>
        <taxon>Eukaryota</taxon>
        <taxon>Metazoa</taxon>
        <taxon>Ecdysozoa</taxon>
        <taxon>Nematoda</taxon>
        <taxon>Chromadorea</taxon>
        <taxon>Rhabditida</taxon>
        <taxon>Spirurina</taxon>
        <taxon>Spiruromorpha</taxon>
        <taxon>Filarioidea</taxon>
        <taxon>Onchocercidae</taxon>
        <taxon>Wuchereria</taxon>
    </lineage>
</organism>
<evidence type="ECO:0000313" key="1">
    <source>
        <dbReference type="Proteomes" id="UP000093561"/>
    </source>
</evidence>
<reference evidence="1" key="2">
    <citation type="journal article" date="2016" name="Mol. Ecol.">
        <title>Population genomics of the filarial nematode parasite Wuchereria bancrofti from mosquitoes.</title>
        <authorList>
            <person name="Small S.T."/>
            <person name="Reimer L.J."/>
            <person name="Tisch D.J."/>
            <person name="King C.L."/>
            <person name="Christensen B.M."/>
            <person name="Siba P.M."/>
            <person name="Kazura J.W."/>
            <person name="Serre D."/>
            <person name="Zimmerman P.A."/>
        </authorList>
    </citation>
    <scope>NUCLEOTIDE SEQUENCE</scope>
    <source>
        <strain evidence="1">pt0022</strain>
    </source>
</reference>
<proteinExistence type="predicted"/>
<protein>
    <submittedName>
        <fullName evidence="2">Uncharacterized protein</fullName>
    </submittedName>
</protein>
<name>A0AAF5PUD0_WUCBA</name>
<evidence type="ECO:0000313" key="2">
    <source>
        <dbReference type="WBParaSite" id="mrna-Wban_05969"/>
    </source>
</evidence>
<accession>A0AAF5PUD0</accession>
<reference evidence="2" key="3">
    <citation type="submission" date="2024-02" db="UniProtKB">
        <authorList>
            <consortium name="WormBaseParasite"/>
        </authorList>
    </citation>
    <scope>IDENTIFICATION</scope>
    <source>
        <strain evidence="2">pt0022</strain>
    </source>
</reference>
<dbReference type="WBParaSite" id="mrna-Wban_05969">
    <property type="protein sequence ID" value="mrna-Wban_05969"/>
    <property type="gene ID" value="Wban_05969"/>
</dbReference>
<dbReference type="AlphaFoldDB" id="A0AAF5PUD0"/>